<proteinExistence type="predicted"/>
<organism evidence="2 3">
    <name type="scientific">Actinomyces urogenitalis DSM 15434</name>
    <dbReference type="NCBI Taxonomy" id="525246"/>
    <lineage>
        <taxon>Bacteria</taxon>
        <taxon>Bacillati</taxon>
        <taxon>Actinomycetota</taxon>
        <taxon>Actinomycetes</taxon>
        <taxon>Actinomycetales</taxon>
        <taxon>Actinomycetaceae</taxon>
        <taxon>Actinomyces</taxon>
    </lineage>
</organism>
<evidence type="ECO:0000256" key="1">
    <source>
        <dbReference type="SAM" id="MobiDB-lite"/>
    </source>
</evidence>
<feature type="non-terminal residue" evidence="2">
    <location>
        <position position="150"/>
    </location>
</feature>
<dbReference type="HOGENOM" id="CLU_1753426_0_0_11"/>
<gene>
    <name evidence="2" type="ORF">HMPREF0058_1899</name>
</gene>
<keyword evidence="3" id="KW-1185">Reference proteome</keyword>
<protein>
    <submittedName>
        <fullName evidence="2">Uncharacterized protein</fullName>
    </submittedName>
</protein>
<feature type="compositionally biased region" description="Low complexity" evidence="1">
    <location>
        <begin position="28"/>
        <end position="42"/>
    </location>
</feature>
<comment type="caution">
    <text evidence="2">The sequence shown here is derived from an EMBL/GenBank/DDBJ whole genome shotgun (WGS) entry which is preliminary data.</text>
</comment>
<sequence length="150" mass="16079">MPPPGPRLVHRRDDGVARAHLLQRPARLSSLSSESGSRLLPLAGGGPGLVQEVGPQQLGQTIQFRLGNSSQPRGPLGQARVQLRASSRQYTSQDRLAGIRGQPHRRVDVEVDVGVRVRLDEHAHALAARAGASRACAVGSSTACRPRRRV</sequence>
<evidence type="ECO:0000313" key="3">
    <source>
        <dbReference type="Proteomes" id="UP000004778"/>
    </source>
</evidence>
<dbReference type="AlphaFoldDB" id="C0W7Q5"/>
<dbReference type="EMBL" id="ACFH01000141">
    <property type="protein sequence ID" value="EEH65243.1"/>
    <property type="molecule type" value="Genomic_DNA"/>
</dbReference>
<accession>C0W7Q5</accession>
<reference evidence="2 3" key="1">
    <citation type="submission" date="2009-01" db="EMBL/GenBank/DDBJ databases">
        <authorList>
            <person name="Qin X."/>
            <person name="Bachman B."/>
            <person name="Battles P."/>
            <person name="Bell A."/>
            <person name="Bess C."/>
            <person name="Bickham C."/>
            <person name="Chaboub L."/>
            <person name="Chen D."/>
            <person name="Coyle M."/>
            <person name="Deiros D.R."/>
            <person name="Dinh H."/>
            <person name="Forbes L."/>
            <person name="Fowler G."/>
            <person name="Francisco L."/>
            <person name="Fu Q."/>
            <person name="Gubbala S."/>
            <person name="Hale W."/>
            <person name="Han Y."/>
            <person name="Hemphill L."/>
            <person name="Highlander S.K."/>
            <person name="Hirani K."/>
            <person name="Hogues M."/>
            <person name="Jackson L."/>
            <person name="Jakkamsetti A."/>
            <person name="Javaid M."/>
            <person name="Jiang H."/>
            <person name="Korchina V."/>
            <person name="Kovar C."/>
            <person name="Lara F."/>
            <person name="Lee S."/>
            <person name="Mata R."/>
            <person name="Mathew T."/>
            <person name="Moen C."/>
            <person name="Morales K."/>
            <person name="Munidasa M."/>
            <person name="Nazareth L."/>
            <person name="Ngo R."/>
            <person name="Nguyen L."/>
            <person name="Okwuonu G."/>
            <person name="Ongeri F."/>
            <person name="Patil S."/>
            <person name="Petrosino J."/>
            <person name="Pham C."/>
            <person name="Pham P."/>
            <person name="Pu L.-L."/>
            <person name="Puazo M."/>
            <person name="Raj R."/>
            <person name="Reid J."/>
            <person name="Rouhana J."/>
            <person name="Saada N."/>
            <person name="Shang Y."/>
            <person name="Simmons D."/>
            <person name="Thornton R."/>
            <person name="Warren J."/>
            <person name="Weissenberger G."/>
            <person name="Zhang J."/>
            <person name="Zhang L."/>
            <person name="Zhou C."/>
            <person name="Zhu D."/>
            <person name="Muzny D."/>
            <person name="Worley K."/>
            <person name="Gibbs R."/>
        </authorList>
    </citation>
    <scope>NUCLEOTIDE SEQUENCE [LARGE SCALE GENOMIC DNA]</scope>
    <source>
        <strain evidence="2 3">DSM 15434</strain>
    </source>
</reference>
<name>C0W7Q5_9ACTO</name>
<dbReference type="Proteomes" id="UP000004778">
    <property type="component" value="Unassembled WGS sequence"/>
</dbReference>
<evidence type="ECO:0000313" key="2">
    <source>
        <dbReference type="EMBL" id="EEH65243.1"/>
    </source>
</evidence>
<feature type="region of interest" description="Disordered" evidence="1">
    <location>
        <begin position="24"/>
        <end position="51"/>
    </location>
</feature>